<dbReference type="InterPro" id="IPR036388">
    <property type="entry name" value="WH-like_DNA-bd_sf"/>
</dbReference>
<accession>A0A1G7G271</accession>
<dbReference type="AlphaFoldDB" id="A0A1G7G271"/>
<dbReference type="Proteomes" id="UP000198614">
    <property type="component" value="Unassembled WGS sequence"/>
</dbReference>
<dbReference type="Pfam" id="PF19361">
    <property type="entry name" value="DUF5937"/>
    <property type="match status" value="1"/>
</dbReference>
<dbReference type="PANTHER" id="PTHR43132:SF8">
    <property type="entry name" value="HTH-TYPE TRANSCRIPTIONAL REGULATOR KMTR"/>
    <property type="match status" value="1"/>
</dbReference>
<dbReference type="SUPFAM" id="SSF46785">
    <property type="entry name" value="Winged helix' DNA-binding domain"/>
    <property type="match status" value="1"/>
</dbReference>
<dbReference type="EMBL" id="FNAX01000004">
    <property type="protein sequence ID" value="SDE82248.1"/>
    <property type="molecule type" value="Genomic_DNA"/>
</dbReference>
<dbReference type="InterPro" id="IPR036390">
    <property type="entry name" value="WH_DNA-bd_sf"/>
</dbReference>
<dbReference type="InterPro" id="IPR051011">
    <property type="entry name" value="Metal_resp_trans_reg"/>
</dbReference>
<dbReference type="InterPro" id="IPR011991">
    <property type="entry name" value="ArsR-like_HTH"/>
</dbReference>
<evidence type="ECO:0000313" key="3">
    <source>
        <dbReference type="Proteomes" id="UP000198614"/>
    </source>
</evidence>
<name>A0A1G7G271_9ACTN</name>
<dbReference type="CDD" id="cd00090">
    <property type="entry name" value="HTH_ARSR"/>
    <property type="match status" value="1"/>
</dbReference>
<dbReference type="Gene3D" id="1.10.10.10">
    <property type="entry name" value="Winged helix-like DNA-binding domain superfamily/Winged helix DNA-binding domain"/>
    <property type="match status" value="1"/>
</dbReference>
<reference evidence="2 3" key="1">
    <citation type="submission" date="2016-10" db="EMBL/GenBank/DDBJ databases">
        <authorList>
            <person name="de Groot N.N."/>
        </authorList>
    </citation>
    <scope>NUCLEOTIDE SEQUENCE [LARGE SCALE GENOMIC DNA]</scope>
    <source>
        <strain evidence="2 3">CGMCC 4.1859</strain>
    </source>
</reference>
<gene>
    <name evidence="2" type="ORF">SAMN05216260_10436</name>
</gene>
<evidence type="ECO:0000259" key="1">
    <source>
        <dbReference type="Pfam" id="PF19361"/>
    </source>
</evidence>
<protein>
    <submittedName>
        <fullName evidence="2">Transcriptional regulator, ArsR family</fullName>
    </submittedName>
</protein>
<dbReference type="InterPro" id="IPR045981">
    <property type="entry name" value="DUF5937"/>
</dbReference>
<organism evidence="2 3">
    <name type="scientific">Streptomyces griseoaurantiacus</name>
    <dbReference type="NCBI Taxonomy" id="68213"/>
    <lineage>
        <taxon>Bacteria</taxon>
        <taxon>Bacillati</taxon>
        <taxon>Actinomycetota</taxon>
        <taxon>Actinomycetes</taxon>
        <taxon>Kitasatosporales</taxon>
        <taxon>Streptomycetaceae</taxon>
        <taxon>Streptomyces</taxon>
        <taxon>Streptomyces aurantiacus group</taxon>
    </lineage>
</organism>
<dbReference type="OrthoDB" id="3460651at2"/>
<sequence>MPSRLHFAEEDFLSCRFAVSPLWETQDAVRTLRRPERHAYHARWLRRVAPALERLDLTPLWLLMPRSGHTPDWLSPPPIGPAARFEEEIAAVRAADPEAAREDTATSLADTPGALTSARGRAWLADPARMIQELADLVEEAWHVLVAPDWPRLRALLEADVAFHSRRLAEVGLGGLLPEINRRFGWHAGTLTVEYRGEHERRLDGRGLVLMPSVFVWPDVVSTFEPPWQPTLVYPARGIGGLWADPAEGTPDALARLLGRGRAAVLAALDEPAGTTALAHRLRLAPSSVSAHLTTLREAGLLVSRRYGHQVLYERTPLGIALAAGGGAAQSAEGAGSPAR</sequence>
<evidence type="ECO:0000313" key="2">
    <source>
        <dbReference type="EMBL" id="SDE82248.1"/>
    </source>
</evidence>
<proteinExistence type="predicted"/>
<feature type="domain" description="DUF5937" evidence="1">
    <location>
        <begin position="99"/>
        <end position="237"/>
    </location>
</feature>
<dbReference type="PANTHER" id="PTHR43132">
    <property type="entry name" value="ARSENICAL RESISTANCE OPERON REPRESSOR ARSR-RELATED"/>
    <property type="match status" value="1"/>
</dbReference>